<proteinExistence type="predicted"/>
<dbReference type="SUPFAM" id="SSF47954">
    <property type="entry name" value="Cyclin-like"/>
    <property type="match status" value="1"/>
</dbReference>
<dbReference type="AlphaFoldDB" id="A0A7S1B2N9"/>
<dbReference type="EMBL" id="HBFQ01066029">
    <property type="protein sequence ID" value="CAD8872548.1"/>
    <property type="molecule type" value="Transcribed_RNA"/>
</dbReference>
<sequence>MHFPTAAHHIRWFTEVTGGDEATHTVALYVAELGLSDPRCLRWSASCYAMAAVMLSNWLAGRETVLQLPLPHSCVARVASKIGEITDISETLKSALFLSAQGEPAYDKYAGDPERVSQRAAKLLSERSGQQRINSRCHCSAC</sequence>
<feature type="domain" description="Cyclin C-terminal" evidence="1">
    <location>
        <begin position="4"/>
        <end position="122"/>
    </location>
</feature>
<dbReference type="Gene3D" id="1.10.472.10">
    <property type="entry name" value="Cyclin-like"/>
    <property type="match status" value="1"/>
</dbReference>
<dbReference type="SMART" id="SM01332">
    <property type="entry name" value="Cyclin_C"/>
    <property type="match status" value="1"/>
</dbReference>
<name>A0A7S1B2N9_NOCSC</name>
<accession>A0A7S1B2N9</accession>
<protein>
    <recommendedName>
        <fullName evidence="1">Cyclin C-terminal domain-containing protein</fullName>
    </recommendedName>
</protein>
<evidence type="ECO:0000313" key="2">
    <source>
        <dbReference type="EMBL" id="CAD8872548.1"/>
    </source>
</evidence>
<dbReference type="Pfam" id="PF02984">
    <property type="entry name" value="Cyclin_C"/>
    <property type="match status" value="1"/>
</dbReference>
<dbReference type="InterPro" id="IPR004367">
    <property type="entry name" value="Cyclin_C-dom"/>
</dbReference>
<organism evidence="2">
    <name type="scientific">Noctiluca scintillans</name>
    <name type="common">Sea sparkle</name>
    <name type="synonym">Red tide dinoflagellate</name>
    <dbReference type="NCBI Taxonomy" id="2966"/>
    <lineage>
        <taxon>Eukaryota</taxon>
        <taxon>Sar</taxon>
        <taxon>Alveolata</taxon>
        <taxon>Dinophyceae</taxon>
        <taxon>Noctilucales</taxon>
        <taxon>Noctilucaceae</taxon>
        <taxon>Noctiluca</taxon>
    </lineage>
</organism>
<evidence type="ECO:0000259" key="1">
    <source>
        <dbReference type="SMART" id="SM01332"/>
    </source>
</evidence>
<reference evidence="2" key="1">
    <citation type="submission" date="2021-01" db="EMBL/GenBank/DDBJ databases">
        <authorList>
            <person name="Corre E."/>
            <person name="Pelletier E."/>
            <person name="Niang G."/>
            <person name="Scheremetjew M."/>
            <person name="Finn R."/>
            <person name="Kale V."/>
            <person name="Holt S."/>
            <person name="Cochrane G."/>
            <person name="Meng A."/>
            <person name="Brown T."/>
            <person name="Cohen L."/>
        </authorList>
    </citation>
    <scope>NUCLEOTIDE SEQUENCE</scope>
</reference>
<dbReference type="InterPro" id="IPR036915">
    <property type="entry name" value="Cyclin-like_sf"/>
</dbReference>
<dbReference type="CDD" id="cd20537">
    <property type="entry name" value="CYCLIN_CCNO-like_rpt2"/>
    <property type="match status" value="1"/>
</dbReference>
<gene>
    <name evidence="2" type="ORF">NSCI0253_LOCUS46905</name>
</gene>